<dbReference type="Gene3D" id="2.60.40.150">
    <property type="entry name" value="C2 domain"/>
    <property type="match status" value="1"/>
</dbReference>
<evidence type="ECO:0000259" key="2">
    <source>
        <dbReference type="PROSITE" id="PS50004"/>
    </source>
</evidence>
<dbReference type="Proteomes" id="UP001229421">
    <property type="component" value="Unassembled WGS sequence"/>
</dbReference>
<reference evidence="3" key="1">
    <citation type="journal article" date="2023" name="bioRxiv">
        <title>Improved chromosome-level genome assembly for marigold (Tagetes erecta).</title>
        <authorList>
            <person name="Jiang F."/>
            <person name="Yuan L."/>
            <person name="Wang S."/>
            <person name="Wang H."/>
            <person name="Xu D."/>
            <person name="Wang A."/>
            <person name="Fan W."/>
        </authorList>
    </citation>
    <scope>NUCLEOTIDE SEQUENCE</scope>
    <source>
        <strain evidence="3">WSJ</strain>
        <tissue evidence="3">Leaf</tissue>
    </source>
</reference>
<proteinExistence type="predicted"/>
<dbReference type="SUPFAM" id="SSF49562">
    <property type="entry name" value="C2 domain (Calcium/lipid-binding domain, CaLB)"/>
    <property type="match status" value="1"/>
</dbReference>
<comment type="caution">
    <text evidence="3">The sequence shown here is derived from an EMBL/GenBank/DDBJ whole genome shotgun (WGS) entry which is preliminary data.</text>
</comment>
<dbReference type="PROSITE" id="PS50004">
    <property type="entry name" value="C2"/>
    <property type="match status" value="1"/>
</dbReference>
<dbReference type="Pfam" id="PF00168">
    <property type="entry name" value="C2"/>
    <property type="match status" value="1"/>
</dbReference>
<gene>
    <name evidence="3" type="ORF">QVD17_14336</name>
</gene>
<evidence type="ECO:0000256" key="1">
    <source>
        <dbReference type="SAM" id="MobiDB-lite"/>
    </source>
</evidence>
<dbReference type="InterPro" id="IPR000008">
    <property type="entry name" value="C2_dom"/>
</dbReference>
<organism evidence="3 4">
    <name type="scientific">Tagetes erecta</name>
    <name type="common">African marigold</name>
    <dbReference type="NCBI Taxonomy" id="13708"/>
    <lineage>
        <taxon>Eukaryota</taxon>
        <taxon>Viridiplantae</taxon>
        <taxon>Streptophyta</taxon>
        <taxon>Embryophyta</taxon>
        <taxon>Tracheophyta</taxon>
        <taxon>Spermatophyta</taxon>
        <taxon>Magnoliopsida</taxon>
        <taxon>eudicotyledons</taxon>
        <taxon>Gunneridae</taxon>
        <taxon>Pentapetalae</taxon>
        <taxon>asterids</taxon>
        <taxon>campanulids</taxon>
        <taxon>Asterales</taxon>
        <taxon>Asteraceae</taxon>
        <taxon>Asteroideae</taxon>
        <taxon>Heliantheae alliance</taxon>
        <taxon>Tageteae</taxon>
        <taxon>Tagetes</taxon>
    </lineage>
</organism>
<protein>
    <recommendedName>
        <fullName evidence="2">C2 domain-containing protein</fullName>
    </recommendedName>
</protein>
<dbReference type="EMBL" id="JAUHHV010000003">
    <property type="protein sequence ID" value="KAK1431101.1"/>
    <property type="molecule type" value="Genomic_DNA"/>
</dbReference>
<name>A0AAD8P3Y8_TARER</name>
<feature type="compositionally biased region" description="Low complexity" evidence="1">
    <location>
        <begin position="349"/>
        <end position="362"/>
    </location>
</feature>
<evidence type="ECO:0000313" key="4">
    <source>
        <dbReference type="Proteomes" id="UP001229421"/>
    </source>
</evidence>
<dbReference type="PANTHER" id="PTHR31208">
    <property type="entry name" value="EXPRESSED PROTEIN"/>
    <property type="match status" value="1"/>
</dbReference>
<feature type="region of interest" description="Disordered" evidence="1">
    <location>
        <begin position="327"/>
        <end position="371"/>
    </location>
</feature>
<dbReference type="AlphaFoldDB" id="A0AAD8P3Y8"/>
<dbReference type="SMART" id="SM00239">
    <property type="entry name" value="C2"/>
    <property type="match status" value="1"/>
</dbReference>
<feature type="domain" description="C2" evidence="2">
    <location>
        <begin position="29"/>
        <end position="152"/>
    </location>
</feature>
<sequence>MMGTHQNAILLKSNPSVFGQQEFHSLVASNDHKKEKIVDKKEGFIGFLEVFIHQARDLHNICIYHKQDVYAKIFLTSDPESADSTQTINGGGQNPVFNEALKVNVRTGDCLLRCEIWMLSRVRNYLEDQLLGFALVPLCEVFVGNGKLEKEFELSTSELFHSPSGFVKLSIIYNGSRPDVLEIPNSSCLRRQDSVEFDRVSCELEKIEFPDPKVMNENEIMVSEYYSAQSVENNGLSMENDELLGSDSNDHLISRFPKENLENSSVTNVEIYPSVDSESLEKKEEESQSLVGSVDFEPEQKVVQQEIVDMYLKSMKQFTEALAKMKLPIDKENGSPDSGVEDSTESNGKKSNGSKGDGPSPKVFYGSRAFF</sequence>
<keyword evidence="4" id="KW-1185">Reference proteome</keyword>
<accession>A0AAD8P3Y8</accession>
<evidence type="ECO:0000313" key="3">
    <source>
        <dbReference type="EMBL" id="KAK1431101.1"/>
    </source>
</evidence>
<dbReference type="InterPro" id="IPR035892">
    <property type="entry name" value="C2_domain_sf"/>
</dbReference>
<dbReference type="PANTHER" id="PTHR31208:SF20">
    <property type="entry name" value="C2 DOMAIN-CONTAINING PROTEIN"/>
    <property type="match status" value="1"/>
</dbReference>